<name>A0A2T4BYR6_TRILO</name>
<organism evidence="2 3">
    <name type="scientific">Trichoderma longibrachiatum ATCC 18648</name>
    <dbReference type="NCBI Taxonomy" id="983965"/>
    <lineage>
        <taxon>Eukaryota</taxon>
        <taxon>Fungi</taxon>
        <taxon>Dikarya</taxon>
        <taxon>Ascomycota</taxon>
        <taxon>Pezizomycotina</taxon>
        <taxon>Sordariomycetes</taxon>
        <taxon>Hypocreomycetidae</taxon>
        <taxon>Hypocreales</taxon>
        <taxon>Hypocreaceae</taxon>
        <taxon>Trichoderma</taxon>
    </lineage>
</organism>
<gene>
    <name evidence="2" type="ORF">M440DRAFT_1338283</name>
</gene>
<feature type="compositionally biased region" description="Acidic residues" evidence="1">
    <location>
        <begin position="32"/>
        <end position="80"/>
    </location>
</feature>
<evidence type="ECO:0000313" key="3">
    <source>
        <dbReference type="Proteomes" id="UP000240760"/>
    </source>
</evidence>
<evidence type="ECO:0000313" key="2">
    <source>
        <dbReference type="EMBL" id="PTB74448.1"/>
    </source>
</evidence>
<accession>A0A2T4BYR6</accession>
<evidence type="ECO:0000256" key="1">
    <source>
        <dbReference type="SAM" id="MobiDB-lite"/>
    </source>
</evidence>
<sequence>MRSLGVKVEAVNGEEEKTKPREDPPSLMNNEGEGDEDDEGDEGEDEDEGDEDEDEDEGEGEHYEDEDEDEDEDYEGEGDAGDGHNDTLDHGVEETFEHEMILDVREPAFNWSWWFEGRGSTFPQGR</sequence>
<dbReference type="EMBL" id="KZ679136">
    <property type="protein sequence ID" value="PTB74448.1"/>
    <property type="molecule type" value="Genomic_DNA"/>
</dbReference>
<protein>
    <submittedName>
        <fullName evidence="2">Uncharacterized protein</fullName>
    </submittedName>
</protein>
<feature type="region of interest" description="Disordered" evidence="1">
    <location>
        <begin position="1"/>
        <end position="94"/>
    </location>
</feature>
<dbReference type="AlphaFoldDB" id="A0A2T4BYR6"/>
<keyword evidence="3" id="KW-1185">Reference proteome</keyword>
<proteinExistence type="predicted"/>
<reference evidence="2 3" key="1">
    <citation type="submission" date="2016-07" db="EMBL/GenBank/DDBJ databases">
        <title>Multiple horizontal gene transfer events from other fungi enriched the ability of initially mycotrophic Trichoderma (Ascomycota) to feed on dead plant biomass.</title>
        <authorList>
            <consortium name="DOE Joint Genome Institute"/>
            <person name="Aerts A."/>
            <person name="Atanasova L."/>
            <person name="Chenthamara K."/>
            <person name="Zhang J."/>
            <person name="Grujic M."/>
            <person name="Henrissat B."/>
            <person name="Kuo A."/>
            <person name="Salamov A."/>
            <person name="Lipzen A."/>
            <person name="Labutti K."/>
            <person name="Barry K."/>
            <person name="Miao Y."/>
            <person name="Rahimi M.J."/>
            <person name="Shen Q."/>
            <person name="Grigoriev I.V."/>
            <person name="Kubicek C.P."/>
            <person name="Druzhinina I.S."/>
        </authorList>
    </citation>
    <scope>NUCLEOTIDE SEQUENCE [LARGE SCALE GENOMIC DNA]</scope>
    <source>
        <strain evidence="2 3">ATCC 18648</strain>
    </source>
</reference>
<dbReference type="OrthoDB" id="4900539at2759"/>
<dbReference type="Proteomes" id="UP000240760">
    <property type="component" value="Unassembled WGS sequence"/>
</dbReference>
<feature type="compositionally biased region" description="Basic and acidic residues" evidence="1">
    <location>
        <begin position="14"/>
        <end position="24"/>
    </location>
</feature>
<feature type="compositionally biased region" description="Basic and acidic residues" evidence="1">
    <location>
        <begin position="81"/>
        <end position="94"/>
    </location>
</feature>